<organism evidence="2 3">
    <name type="scientific">Streptosporangium algeriense</name>
    <dbReference type="NCBI Taxonomy" id="1682748"/>
    <lineage>
        <taxon>Bacteria</taxon>
        <taxon>Bacillati</taxon>
        <taxon>Actinomycetota</taxon>
        <taxon>Actinomycetes</taxon>
        <taxon>Streptosporangiales</taxon>
        <taxon>Streptosporangiaceae</taxon>
        <taxon>Streptosporangium</taxon>
    </lineage>
</organism>
<sequence>MPGRRTLGWGEITGEEARRSGGVVVSAPRNTLMGHLEVGTAPPGSAPEAVDVVSSSAHPRNVIRPRTGRITPRPVQRLLTGSSPRRVITATRQTGARPPGALQAERNASSPALRPRGAYPRNAARPSTDTVAIRFEGGIVISRFVRRWLPGEAFGAVGGCPPGGGWADGVAVPVAGGGGGPD</sequence>
<protein>
    <submittedName>
        <fullName evidence="2">Uncharacterized protein</fullName>
    </submittedName>
</protein>
<gene>
    <name evidence="2" type="ORF">ACFQ08_26420</name>
</gene>
<dbReference type="EMBL" id="JBHTHX010001183">
    <property type="protein sequence ID" value="MFD0888090.1"/>
    <property type="molecule type" value="Genomic_DNA"/>
</dbReference>
<feature type="region of interest" description="Disordered" evidence="1">
    <location>
        <begin position="83"/>
        <end position="125"/>
    </location>
</feature>
<name>A0ABW3DW95_9ACTN</name>
<feature type="region of interest" description="Disordered" evidence="1">
    <location>
        <begin position="1"/>
        <end position="22"/>
    </location>
</feature>
<evidence type="ECO:0000313" key="2">
    <source>
        <dbReference type="EMBL" id="MFD0888090.1"/>
    </source>
</evidence>
<reference evidence="3" key="1">
    <citation type="journal article" date="2019" name="Int. J. Syst. Evol. Microbiol.">
        <title>The Global Catalogue of Microorganisms (GCM) 10K type strain sequencing project: providing services to taxonomists for standard genome sequencing and annotation.</title>
        <authorList>
            <consortium name="The Broad Institute Genomics Platform"/>
            <consortium name="The Broad Institute Genome Sequencing Center for Infectious Disease"/>
            <person name="Wu L."/>
            <person name="Ma J."/>
        </authorList>
    </citation>
    <scope>NUCLEOTIDE SEQUENCE [LARGE SCALE GENOMIC DNA]</scope>
    <source>
        <strain evidence="3">CCUG 62974</strain>
    </source>
</reference>
<proteinExistence type="predicted"/>
<dbReference type="Proteomes" id="UP001597024">
    <property type="component" value="Unassembled WGS sequence"/>
</dbReference>
<feature type="region of interest" description="Disordered" evidence="1">
    <location>
        <begin position="39"/>
        <end position="69"/>
    </location>
</feature>
<keyword evidence="3" id="KW-1185">Reference proteome</keyword>
<accession>A0ABW3DW95</accession>
<comment type="caution">
    <text evidence="2">The sequence shown here is derived from an EMBL/GenBank/DDBJ whole genome shotgun (WGS) entry which is preliminary data.</text>
</comment>
<feature type="non-terminal residue" evidence="2">
    <location>
        <position position="182"/>
    </location>
</feature>
<evidence type="ECO:0000313" key="3">
    <source>
        <dbReference type="Proteomes" id="UP001597024"/>
    </source>
</evidence>
<evidence type="ECO:0000256" key="1">
    <source>
        <dbReference type="SAM" id="MobiDB-lite"/>
    </source>
</evidence>